<keyword evidence="2" id="KW-1185">Reference proteome</keyword>
<proteinExistence type="predicted"/>
<name>A0ABR2G360_9ROSI</name>
<gene>
    <name evidence="1" type="ORF">V6N12_045592</name>
</gene>
<protein>
    <submittedName>
        <fullName evidence="1">Uncharacterized protein</fullName>
    </submittedName>
</protein>
<evidence type="ECO:0000313" key="1">
    <source>
        <dbReference type="EMBL" id="KAK8593512.1"/>
    </source>
</evidence>
<reference evidence="1 2" key="1">
    <citation type="journal article" date="2024" name="G3 (Bethesda)">
        <title>Genome assembly of Hibiscus sabdariffa L. provides insights into metabolisms of medicinal natural products.</title>
        <authorList>
            <person name="Kim T."/>
        </authorList>
    </citation>
    <scope>NUCLEOTIDE SEQUENCE [LARGE SCALE GENOMIC DNA]</scope>
    <source>
        <strain evidence="1">TK-2024</strain>
        <tissue evidence="1">Old leaves</tissue>
    </source>
</reference>
<dbReference type="Proteomes" id="UP001472677">
    <property type="component" value="Unassembled WGS sequence"/>
</dbReference>
<sequence length="67" mass="7918">MYCRFRSFHKLQLAAHPNLIWEVTELAANNATRMRRSRAHPYDGTLSDIKWKRPQERWTEANTDGAC</sequence>
<dbReference type="EMBL" id="JBBPBM010000003">
    <property type="protein sequence ID" value="KAK8593512.1"/>
    <property type="molecule type" value="Genomic_DNA"/>
</dbReference>
<evidence type="ECO:0000313" key="2">
    <source>
        <dbReference type="Proteomes" id="UP001472677"/>
    </source>
</evidence>
<comment type="caution">
    <text evidence="1">The sequence shown here is derived from an EMBL/GenBank/DDBJ whole genome shotgun (WGS) entry which is preliminary data.</text>
</comment>
<accession>A0ABR2G360</accession>
<organism evidence="1 2">
    <name type="scientific">Hibiscus sabdariffa</name>
    <name type="common">roselle</name>
    <dbReference type="NCBI Taxonomy" id="183260"/>
    <lineage>
        <taxon>Eukaryota</taxon>
        <taxon>Viridiplantae</taxon>
        <taxon>Streptophyta</taxon>
        <taxon>Embryophyta</taxon>
        <taxon>Tracheophyta</taxon>
        <taxon>Spermatophyta</taxon>
        <taxon>Magnoliopsida</taxon>
        <taxon>eudicotyledons</taxon>
        <taxon>Gunneridae</taxon>
        <taxon>Pentapetalae</taxon>
        <taxon>rosids</taxon>
        <taxon>malvids</taxon>
        <taxon>Malvales</taxon>
        <taxon>Malvaceae</taxon>
        <taxon>Malvoideae</taxon>
        <taxon>Hibiscus</taxon>
    </lineage>
</organism>